<organism evidence="2 3">
    <name type="scientific">Phytophthora lilii</name>
    <dbReference type="NCBI Taxonomy" id="2077276"/>
    <lineage>
        <taxon>Eukaryota</taxon>
        <taxon>Sar</taxon>
        <taxon>Stramenopiles</taxon>
        <taxon>Oomycota</taxon>
        <taxon>Peronosporomycetes</taxon>
        <taxon>Peronosporales</taxon>
        <taxon>Peronosporaceae</taxon>
        <taxon>Phytophthora</taxon>
    </lineage>
</organism>
<feature type="compositionally biased region" description="Low complexity" evidence="1">
    <location>
        <begin position="55"/>
        <end position="72"/>
    </location>
</feature>
<sequence>MIDNCWCDGDECQDWFVNDSPKNEVVVPMDGECSPKRDGTRGAAVPPGTSGNARTTRSASSPASPAVKTSPSDTKTITDEVCS</sequence>
<evidence type="ECO:0000256" key="1">
    <source>
        <dbReference type="SAM" id="MobiDB-lite"/>
    </source>
</evidence>
<feature type="region of interest" description="Disordered" evidence="1">
    <location>
        <begin position="30"/>
        <end position="83"/>
    </location>
</feature>
<dbReference type="Proteomes" id="UP001165083">
    <property type="component" value="Unassembled WGS sequence"/>
</dbReference>
<comment type="caution">
    <text evidence="2">The sequence shown here is derived from an EMBL/GenBank/DDBJ whole genome shotgun (WGS) entry which is preliminary data.</text>
</comment>
<dbReference type="AlphaFoldDB" id="A0A9W6U9T9"/>
<evidence type="ECO:0000313" key="2">
    <source>
        <dbReference type="EMBL" id="GMF27973.1"/>
    </source>
</evidence>
<dbReference type="OrthoDB" id="159475at2759"/>
<reference evidence="2" key="1">
    <citation type="submission" date="2023-04" db="EMBL/GenBank/DDBJ databases">
        <title>Phytophthora lilii NBRC 32176.</title>
        <authorList>
            <person name="Ichikawa N."/>
            <person name="Sato H."/>
            <person name="Tonouchi N."/>
        </authorList>
    </citation>
    <scope>NUCLEOTIDE SEQUENCE</scope>
    <source>
        <strain evidence="2">NBRC 32176</strain>
    </source>
</reference>
<accession>A0A9W6U9T9</accession>
<dbReference type="EMBL" id="BSXW01000689">
    <property type="protein sequence ID" value="GMF27973.1"/>
    <property type="molecule type" value="Genomic_DNA"/>
</dbReference>
<proteinExistence type="predicted"/>
<protein>
    <submittedName>
        <fullName evidence="2">Unnamed protein product</fullName>
    </submittedName>
</protein>
<gene>
    <name evidence="2" type="ORF">Plil01_001173800</name>
</gene>
<keyword evidence="3" id="KW-1185">Reference proteome</keyword>
<name>A0A9W6U9T9_9STRA</name>
<evidence type="ECO:0000313" key="3">
    <source>
        <dbReference type="Proteomes" id="UP001165083"/>
    </source>
</evidence>